<dbReference type="PANTHER" id="PTHR45527">
    <property type="entry name" value="NONRIBOSOMAL PEPTIDE SYNTHETASE"/>
    <property type="match status" value="1"/>
</dbReference>
<evidence type="ECO:0000313" key="3">
    <source>
        <dbReference type="Proteomes" id="UP000472710"/>
    </source>
</evidence>
<dbReference type="Pfam" id="PF00501">
    <property type="entry name" value="AMP-binding"/>
    <property type="match status" value="1"/>
</dbReference>
<dbReference type="EMBL" id="BLLN01000005">
    <property type="protein sequence ID" value="GFH74019.1"/>
    <property type="molecule type" value="Genomic_DNA"/>
</dbReference>
<feature type="domain" description="AMP-dependent synthetase/ligase" evidence="1">
    <location>
        <begin position="3"/>
        <end position="173"/>
    </location>
</feature>
<dbReference type="RefSeq" id="WP_191835372.1">
    <property type="nucleotide sequence ID" value="NZ_BLLN01000005.1"/>
</dbReference>
<reference evidence="2 3" key="1">
    <citation type="submission" date="2020-02" db="EMBL/GenBank/DDBJ databases">
        <title>Whole genome shotgun sequence of Streptomyces diastaticus subsp. diastaticus NBRC 13412.</title>
        <authorList>
            <person name="Ichikawa N."/>
            <person name="Komaki H."/>
            <person name="Tamura T."/>
        </authorList>
    </citation>
    <scope>NUCLEOTIDE SEQUENCE [LARGE SCALE GENOMIC DNA]</scope>
    <source>
        <strain evidence="2 3">NBRC 13412</strain>
    </source>
</reference>
<comment type="caution">
    <text evidence="2">The sequence shown here is derived from an EMBL/GenBank/DDBJ whole genome shotgun (WGS) entry which is preliminary data.</text>
</comment>
<name>A0ABQ1CUV5_STRDI</name>
<evidence type="ECO:0000313" key="2">
    <source>
        <dbReference type="EMBL" id="GFH74019.1"/>
    </source>
</evidence>
<dbReference type="PANTHER" id="PTHR45527:SF1">
    <property type="entry name" value="FATTY ACID SYNTHASE"/>
    <property type="match status" value="1"/>
</dbReference>
<dbReference type="Proteomes" id="UP000472710">
    <property type="component" value="Unassembled WGS sequence"/>
</dbReference>
<accession>A0ABQ1CUV5</accession>
<evidence type="ECO:0000259" key="1">
    <source>
        <dbReference type="Pfam" id="PF00501"/>
    </source>
</evidence>
<dbReference type="Gene3D" id="3.40.50.980">
    <property type="match status" value="2"/>
</dbReference>
<protein>
    <recommendedName>
        <fullName evidence="1">AMP-dependent synthetase/ligase domain-containing protein</fullName>
    </recommendedName>
</protein>
<dbReference type="SUPFAM" id="SSF56801">
    <property type="entry name" value="Acetyl-CoA synthetase-like"/>
    <property type="match status" value="1"/>
</dbReference>
<proteinExistence type="predicted"/>
<keyword evidence="3" id="KW-1185">Reference proteome</keyword>
<sequence length="195" mass="20319">MALDHHLPAERRTAILLDARPALVVTDDEPPSATDGEPPWCPLPELRACAARRPATRPAARTSPESTAYIAYTSGSAGTPKGVMVPHRAIVRLVVGAGHLPIRSDDVFLQLAPVAFDASTLEIWGPLLNGGRLVVAPAHQLPLGGLADLVSAEGVTILWLTAGLFHHLVASGLTCSGAGSASVVPSEGAEMRREP</sequence>
<dbReference type="InterPro" id="IPR000873">
    <property type="entry name" value="AMP-dep_synth/lig_dom"/>
</dbReference>
<gene>
    <name evidence="2" type="ORF">Sdia_47870</name>
</gene>
<organism evidence="2 3">
    <name type="scientific">Streptomyces diastaticus subsp. diastaticus</name>
    <dbReference type="NCBI Taxonomy" id="68040"/>
    <lineage>
        <taxon>Bacteria</taxon>
        <taxon>Bacillati</taxon>
        <taxon>Actinomycetota</taxon>
        <taxon>Actinomycetes</taxon>
        <taxon>Kitasatosporales</taxon>
        <taxon>Streptomycetaceae</taxon>
        <taxon>Streptomyces</taxon>
        <taxon>Streptomyces diastaticus group</taxon>
    </lineage>
</organism>